<keyword evidence="3" id="KW-1185">Reference proteome</keyword>
<dbReference type="AlphaFoldDB" id="A0ABD2Q718"/>
<evidence type="ECO:0000259" key="1">
    <source>
        <dbReference type="PROSITE" id="PS50853"/>
    </source>
</evidence>
<feature type="domain" description="Fibronectin type-III" evidence="1">
    <location>
        <begin position="11"/>
        <end position="126"/>
    </location>
</feature>
<evidence type="ECO:0000313" key="3">
    <source>
        <dbReference type="Proteomes" id="UP001626550"/>
    </source>
</evidence>
<reference evidence="2 3" key="1">
    <citation type="submission" date="2024-11" db="EMBL/GenBank/DDBJ databases">
        <title>Adaptive evolution of stress response genes in parasites aligns with host niche diversity.</title>
        <authorList>
            <person name="Hahn C."/>
            <person name="Resl P."/>
        </authorList>
    </citation>
    <scope>NUCLEOTIDE SEQUENCE [LARGE SCALE GENOMIC DNA]</scope>
    <source>
        <strain evidence="2">EGGRZ-B1_66</strain>
        <tissue evidence="2">Body</tissue>
    </source>
</reference>
<proteinExistence type="predicted"/>
<accession>A0ABD2Q718</accession>
<dbReference type="SMART" id="SM00060">
    <property type="entry name" value="FN3"/>
    <property type="match status" value="2"/>
</dbReference>
<dbReference type="CDD" id="cd00063">
    <property type="entry name" value="FN3"/>
    <property type="match status" value="1"/>
</dbReference>
<protein>
    <recommendedName>
        <fullName evidence="1">Fibronectin type-III domain-containing protein</fullName>
    </recommendedName>
</protein>
<name>A0ABD2Q718_9PLAT</name>
<organism evidence="2 3">
    <name type="scientific">Cichlidogyrus casuarinus</name>
    <dbReference type="NCBI Taxonomy" id="1844966"/>
    <lineage>
        <taxon>Eukaryota</taxon>
        <taxon>Metazoa</taxon>
        <taxon>Spiralia</taxon>
        <taxon>Lophotrochozoa</taxon>
        <taxon>Platyhelminthes</taxon>
        <taxon>Monogenea</taxon>
        <taxon>Monopisthocotylea</taxon>
        <taxon>Dactylogyridea</taxon>
        <taxon>Ancyrocephalidae</taxon>
        <taxon>Cichlidogyrus</taxon>
    </lineage>
</organism>
<sequence>MLKFLVPVASKPEDVSAQATGEGQVTLSWQMSDRKTQSSLKHFEVIVVPTQSSGALIPDHQMQDWPATHRRQEIKVTSVSQRDDPRYWHVIRKLRPDTHYIFYIRSMTDIGAGLKHVTKPIKTWAKIPRGKVRDFRVENKAVDFALSWQPPRLIDRCGFFSHYDITCNQIPLNLSANQPSFDWPAVQISAITLFPKAEGSFKCNVRAYSRAGQGPWSDPVRFHLPSFDHSQ</sequence>
<dbReference type="InterPro" id="IPR013783">
    <property type="entry name" value="Ig-like_fold"/>
</dbReference>
<dbReference type="Pfam" id="PF00041">
    <property type="entry name" value="fn3"/>
    <property type="match status" value="1"/>
</dbReference>
<dbReference type="EMBL" id="JBJKFK010000769">
    <property type="protein sequence ID" value="KAL3315360.1"/>
    <property type="molecule type" value="Genomic_DNA"/>
</dbReference>
<feature type="domain" description="Fibronectin type-III" evidence="1">
    <location>
        <begin position="128"/>
        <end position="227"/>
    </location>
</feature>
<dbReference type="PROSITE" id="PS50853">
    <property type="entry name" value="FN3"/>
    <property type="match status" value="2"/>
</dbReference>
<dbReference type="Gene3D" id="2.60.40.10">
    <property type="entry name" value="Immunoglobulins"/>
    <property type="match status" value="2"/>
</dbReference>
<comment type="caution">
    <text evidence="2">The sequence shown here is derived from an EMBL/GenBank/DDBJ whole genome shotgun (WGS) entry which is preliminary data.</text>
</comment>
<dbReference type="InterPro" id="IPR036116">
    <property type="entry name" value="FN3_sf"/>
</dbReference>
<gene>
    <name evidence="2" type="ORF">Ciccas_006013</name>
</gene>
<evidence type="ECO:0000313" key="2">
    <source>
        <dbReference type="EMBL" id="KAL3315360.1"/>
    </source>
</evidence>
<dbReference type="SUPFAM" id="SSF49265">
    <property type="entry name" value="Fibronectin type III"/>
    <property type="match status" value="1"/>
</dbReference>
<dbReference type="Proteomes" id="UP001626550">
    <property type="component" value="Unassembled WGS sequence"/>
</dbReference>
<dbReference type="InterPro" id="IPR003961">
    <property type="entry name" value="FN3_dom"/>
</dbReference>